<dbReference type="Proteomes" id="UP000886998">
    <property type="component" value="Unassembled WGS sequence"/>
</dbReference>
<dbReference type="EMBL" id="BMAV01010014">
    <property type="protein sequence ID" value="GFY54765.1"/>
    <property type="molecule type" value="Genomic_DNA"/>
</dbReference>
<protein>
    <submittedName>
        <fullName evidence="5">Kazal-like domain-containing protein</fullName>
    </submittedName>
</protein>
<evidence type="ECO:0000259" key="4">
    <source>
        <dbReference type="PROSITE" id="PS51465"/>
    </source>
</evidence>
<dbReference type="AlphaFoldDB" id="A0A8X7C412"/>
<dbReference type="PANTHER" id="PTHR10913:SF45">
    <property type="entry name" value="FOLLISTATIN, ISOFORM A-RELATED"/>
    <property type="match status" value="1"/>
</dbReference>
<gene>
    <name evidence="5" type="primary">AVEN_130836_1</name>
    <name evidence="5" type="ORF">TNIN_40681</name>
</gene>
<dbReference type="SMART" id="SM00280">
    <property type="entry name" value="KAZAL"/>
    <property type="match status" value="1"/>
</dbReference>
<dbReference type="Pfam" id="PF07648">
    <property type="entry name" value="Kazal_2"/>
    <property type="match status" value="1"/>
</dbReference>
<dbReference type="PROSITE" id="PS51465">
    <property type="entry name" value="KAZAL_2"/>
    <property type="match status" value="1"/>
</dbReference>
<dbReference type="OrthoDB" id="6417155at2759"/>
<dbReference type="Gene3D" id="3.30.60.30">
    <property type="match status" value="1"/>
</dbReference>
<dbReference type="GO" id="GO:0005576">
    <property type="term" value="C:extracellular region"/>
    <property type="evidence" value="ECO:0007669"/>
    <property type="project" value="TreeGrafter"/>
</dbReference>
<organism evidence="5 6">
    <name type="scientific">Trichonephila inaurata madagascariensis</name>
    <dbReference type="NCBI Taxonomy" id="2747483"/>
    <lineage>
        <taxon>Eukaryota</taxon>
        <taxon>Metazoa</taxon>
        <taxon>Ecdysozoa</taxon>
        <taxon>Arthropoda</taxon>
        <taxon>Chelicerata</taxon>
        <taxon>Arachnida</taxon>
        <taxon>Araneae</taxon>
        <taxon>Araneomorphae</taxon>
        <taxon>Entelegynae</taxon>
        <taxon>Araneoidea</taxon>
        <taxon>Nephilidae</taxon>
        <taxon>Trichonephila</taxon>
        <taxon>Trichonephila inaurata</taxon>
    </lineage>
</organism>
<keyword evidence="3" id="KW-1015">Disulfide bond</keyword>
<dbReference type="GO" id="GO:0030154">
    <property type="term" value="P:cell differentiation"/>
    <property type="evidence" value="ECO:0007669"/>
    <property type="project" value="TreeGrafter"/>
</dbReference>
<evidence type="ECO:0000256" key="3">
    <source>
        <dbReference type="ARBA" id="ARBA00023157"/>
    </source>
</evidence>
<dbReference type="CDD" id="cd00104">
    <property type="entry name" value="KAZAL_FS"/>
    <property type="match status" value="1"/>
</dbReference>
<dbReference type="PANTHER" id="PTHR10913">
    <property type="entry name" value="FOLLISTATIN-RELATED"/>
    <property type="match status" value="1"/>
</dbReference>
<dbReference type="FunFam" id="3.30.60.30:FF:000024">
    <property type="entry name" value="Transmembrane agrin"/>
    <property type="match status" value="1"/>
</dbReference>
<keyword evidence="6" id="KW-1185">Reference proteome</keyword>
<accession>A0A8X7C412</accession>
<dbReference type="InterPro" id="IPR036058">
    <property type="entry name" value="Kazal_dom_sf"/>
</dbReference>
<keyword evidence="1" id="KW-0646">Protease inhibitor</keyword>
<proteinExistence type="predicted"/>
<evidence type="ECO:0000313" key="5">
    <source>
        <dbReference type="EMBL" id="GFY54765.1"/>
    </source>
</evidence>
<evidence type="ECO:0000256" key="1">
    <source>
        <dbReference type="ARBA" id="ARBA00022690"/>
    </source>
</evidence>
<keyword evidence="2" id="KW-0722">Serine protease inhibitor</keyword>
<reference evidence="5" key="1">
    <citation type="submission" date="2020-08" db="EMBL/GenBank/DDBJ databases">
        <title>Multicomponent nature underlies the extraordinary mechanical properties of spider dragline silk.</title>
        <authorList>
            <person name="Kono N."/>
            <person name="Nakamura H."/>
            <person name="Mori M."/>
            <person name="Yoshida Y."/>
            <person name="Ohtoshi R."/>
            <person name="Malay A.D."/>
            <person name="Moran D.A.P."/>
            <person name="Tomita M."/>
            <person name="Numata K."/>
            <person name="Arakawa K."/>
        </authorList>
    </citation>
    <scope>NUCLEOTIDE SEQUENCE</scope>
</reference>
<feature type="domain" description="Kazal-like" evidence="4">
    <location>
        <begin position="51"/>
        <end position="100"/>
    </location>
</feature>
<sequence length="110" mass="12274">MNAQFKRSNDKCSFYFFLPESLAKSVPGPCNQLHCKYGAICKESNGRSQCFCEIRCPAVSTPSPVCGSDGNTYATKCQMSVFSCRYQKSITLRQQGPCKPGKLHFQRNSN</sequence>
<dbReference type="InterPro" id="IPR002350">
    <property type="entry name" value="Kazal_dom"/>
</dbReference>
<name>A0A8X7C412_9ARAC</name>
<evidence type="ECO:0000313" key="6">
    <source>
        <dbReference type="Proteomes" id="UP000886998"/>
    </source>
</evidence>
<comment type="caution">
    <text evidence="5">The sequence shown here is derived from an EMBL/GenBank/DDBJ whole genome shotgun (WGS) entry which is preliminary data.</text>
</comment>
<evidence type="ECO:0000256" key="2">
    <source>
        <dbReference type="ARBA" id="ARBA00022900"/>
    </source>
</evidence>
<dbReference type="InterPro" id="IPR050653">
    <property type="entry name" value="Prot_Inhib_GrowthFact_Antg"/>
</dbReference>
<dbReference type="SUPFAM" id="SSF100895">
    <property type="entry name" value="Kazal-type serine protease inhibitors"/>
    <property type="match status" value="1"/>
</dbReference>